<dbReference type="GO" id="GO:0033588">
    <property type="term" value="C:elongator holoenzyme complex"/>
    <property type="evidence" value="ECO:0007669"/>
    <property type="project" value="InterPro"/>
</dbReference>
<evidence type="ECO:0000256" key="3">
    <source>
        <dbReference type="ARBA" id="ARBA00005043"/>
    </source>
</evidence>
<evidence type="ECO:0000256" key="1">
    <source>
        <dbReference type="ARBA" id="ARBA00004123"/>
    </source>
</evidence>
<evidence type="ECO:0000256" key="10">
    <source>
        <dbReference type="ARBA" id="ARBA00023242"/>
    </source>
</evidence>
<name>A0AAE1EWN2_PETCI</name>
<dbReference type="InterPro" id="IPR037289">
    <property type="entry name" value="Elp2"/>
</dbReference>
<accession>A0AAE1EWN2</accession>
<evidence type="ECO:0000256" key="2">
    <source>
        <dbReference type="ARBA" id="ARBA00004496"/>
    </source>
</evidence>
<evidence type="ECO:0000256" key="7">
    <source>
        <dbReference type="ARBA" id="ARBA00022574"/>
    </source>
</evidence>
<dbReference type="PANTHER" id="PTHR44111:SF1">
    <property type="entry name" value="ELONGATOR COMPLEX PROTEIN 2"/>
    <property type="match status" value="1"/>
</dbReference>
<evidence type="ECO:0000256" key="4">
    <source>
        <dbReference type="ARBA" id="ARBA00005881"/>
    </source>
</evidence>
<evidence type="ECO:0000256" key="6">
    <source>
        <dbReference type="ARBA" id="ARBA00022490"/>
    </source>
</evidence>
<dbReference type="AlphaFoldDB" id="A0AAE1EWN2"/>
<dbReference type="SUPFAM" id="SSF50978">
    <property type="entry name" value="WD40 repeat-like"/>
    <property type="match status" value="1"/>
</dbReference>
<evidence type="ECO:0000256" key="9">
    <source>
        <dbReference type="ARBA" id="ARBA00022737"/>
    </source>
</evidence>
<evidence type="ECO:0000256" key="8">
    <source>
        <dbReference type="ARBA" id="ARBA00022694"/>
    </source>
</evidence>
<reference evidence="11" key="1">
    <citation type="submission" date="2023-10" db="EMBL/GenBank/DDBJ databases">
        <title>Genome assemblies of two species of porcelain crab, Petrolisthes cinctipes and Petrolisthes manimaculis (Anomura: Porcellanidae).</title>
        <authorList>
            <person name="Angst P."/>
        </authorList>
    </citation>
    <scope>NUCLEOTIDE SEQUENCE</scope>
    <source>
        <strain evidence="11">PB745_01</strain>
        <tissue evidence="11">Gill</tissue>
    </source>
</reference>
<keyword evidence="6" id="KW-0963">Cytoplasm</keyword>
<sequence length="382" mass="42353">MSCGVNPTPLCFDWCVDGTVCYAADTTIVLYHPQNATVIGASGKVHNKRINCVRWVRSKGRKGRSLSEGRKARSLVSAGVDGKVVVWKIDEEKKVEDLLVLQPLAVLDHDDFVLMADAVMMTVPGEDDNNDDEQVLVVTATTDIITTWLVSLQTGTYNTSTRQGTYRRIHTTPPPDKVYIMCLCVLDVCQGGRYPVLMCAGHNAKIYIMTSRDLGVYGSNEAVCTLTGHEDWVMSLSVMREDSGDYLLASGSKDSTVRLWRLTTTTTTTTTTATTTIKEQQEQQQEEPKEQLQVKSCVFQVPMLGGEGSVCCDVLVRLEAVLAGHEGQVSEVYWAQPVYRVHMHCEGQRGNRPEQVSCLEGCRPRANEDQISGRREDLTIHM</sequence>
<gene>
    <name evidence="11" type="ORF">Pcinc_031162</name>
</gene>
<evidence type="ECO:0000313" key="12">
    <source>
        <dbReference type="Proteomes" id="UP001286313"/>
    </source>
</evidence>
<comment type="subcellular location">
    <subcellularLocation>
        <location evidence="2">Cytoplasm</location>
    </subcellularLocation>
    <subcellularLocation>
        <location evidence="1">Nucleus</location>
    </subcellularLocation>
</comment>
<dbReference type="InterPro" id="IPR001680">
    <property type="entry name" value="WD40_rpt"/>
</dbReference>
<dbReference type="EMBL" id="JAWQEG010004099">
    <property type="protein sequence ID" value="KAK3863025.1"/>
    <property type="molecule type" value="Genomic_DNA"/>
</dbReference>
<keyword evidence="12" id="KW-1185">Reference proteome</keyword>
<proteinExistence type="inferred from homology"/>
<dbReference type="GO" id="GO:0005634">
    <property type="term" value="C:nucleus"/>
    <property type="evidence" value="ECO:0007669"/>
    <property type="project" value="UniProtKB-SubCell"/>
</dbReference>
<dbReference type="GO" id="GO:0005737">
    <property type="term" value="C:cytoplasm"/>
    <property type="evidence" value="ECO:0007669"/>
    <property type="project" value="UniProtKB-SubCell"/>
</dbReference>
<comment type="similarity">
    <text evidence="4">Belongs to the WD repeat ELP2 family.</text>
</comment>
<dbReference type="PANTHER" id="PTHR44111">
    <property type="entry name" value="ELONGATOR COMPLEX PROTEIN 2"/>
    <property type="match status" value="1"/>
</dbReference>
<dbReference type="Proteomes" id="UP001286313">
    <property type="component" value="Unassembled WGS sequence"/>
</dbReference>
<keyword evidence="10" id="KW-0539">Nucleus</keyword>
<comment type="caution">
    <text evidence="11">The sequence shown here is derived from an EMBL/GenBank/DDBJ whole genome shotgun (WGS) entry which is preliminary data.</text>
</comment>
<keyword evidence="8" id="KW-0819">tRNA processing</keyword>
<dbReference type="InterPro" id="IPR015943">
    <property type="entry name" value="WD40/YVTN_repeat-like_dom_sf"/>
</dbReference>
<dbReference type="GO" id="GO:0002098">
    <property type="term" value="P:tRNA wobble uridine modification"/>
    <property type="evidence" value="ECO:0007669"/>
    <property type="project" value="InterPro"/>
</dbReference>
<evidence type="ECO:0000313" key="11">
    <source>
        <dbReference type="EMBL" id="KAK3863025.1"/>
    </source>
</evidence>
<dbReference type="InterPro" id="IPR036322">
    <property type="entry name" value="WD40_repeat_dom_sf"/>
</dbReference>
<comment type="pathway">
    <text evidence="3">tRNA modification; 5-methoxycarbonylmethyl-2-thiouridine-tRNA biosynthesis.</text>
</comment>
<dbReference type="Pfam" id="PF00400">
    <property type="entry name" value="WD40"/>
    <property type="match status" value="1"/>
</dbReference>
<dbReference type="SMART" id="SM00320">
    <property type="entry name" value="WD40"/>
    <property type="match status" value="2"/>
</dbReference>
<protein>
    <recommendedName>
        <fullName evidence="5">Elongator complex protein 2</fullName>
    </recommendedName>
</protein>
<dbReference type="Gene3D" id="2.130.10.10">
    <property type="entry name" value="YVTN repeat-like/Quinoprotein amine dehydrogenase"/>
    <property type="match status" value="2"/>
</dbReference>
<keyword evidence="9" id="KW-0677">Repeat</keyword>
<organism evidence="11 12">
    <name type="scientific">Petrolisthes cinctipes</name>
    <name type="common">Flat porcelain crab</name>
    <dbReference type="NCBI Taxonomy" id="88211"/>
    <lineage>
        <taxon>Eukaryota</taxon>
        <taxon>Metazoa</taxon>
        <taxon>Ecdysozoa</taxon>
        <taxon>Arthropoda</taxon>
        <taxon>Crustacea</taxon>
        <taxon>Multicrustacea</taxon>
        <taxon>Malacostraca</taxon>
        <taxon>Eumalacostraca</taxon>
        <taxon>Eucarida</taxon>
        <taxon>Decapoda</taxon>
        <taxon>Pleocyemata</taxon>
        <taxon>Anomura</taxon>
        <taxon>Galatheoidea</taxon>
        <taxon>Porcellanidae</taxon>
        <taxon>Petrolisthes</taxon>
    </lineage>
</organism>
<keyword evidence="7" id="KW-0853">WD repeat</keyword>
<evidence type="ECO:0000256" key="5">
    <source>
        <dbReference type="ARBA" id="ARBA00020267"/>
    </source>
</evidence>